<evidence type="ECO:0000313" key="6">
    <source>
        <dbReference type="Proteomes" id="UP000719412"/>
    </source>
</evidence>
<dbReference type="InterPro" id="IPR051165">
    <property type="entry name" value="Multifunctional_ANK_Repeat"/>
</dbReference>
<feature type="repeat" description="ANK" evidence="3">
    <location>
        <begin position="2830"/>
        <end position="2862"/>
    </location>
</feature>
<dbReference type="Pfam" id="PF12796">
    <property type="entry name" value="Ank_2"/>
    <property type="match status" value="4"/>
</dbReference>
<dbReference type="PANTHER" id="PTHR24123">
    <property type="entry name" value="ANKYRIN REPEAT-CONTAINING"/>
    <property type="match status" value="1"/>
</dbReference>
<sequence>MDNKDNRNKISNKVEQHCDNKEKLNVDERIKLQKKCTEEVKQQDSPCSSTNYEHNEEARKLWRKSAGHEKQKGESRFATKKKSFHSSSQLRFVTYQKRAGTTDLGKDYEKLMCALLALKFSTSDIVADFEMKTNSDDCGDFDDVVLKVTFVDGQSQTFQLQLKHSENTKNITDKNLEAKKGDYSLPKYIKNISKFENIENISFILYTNNSTSIKSNSKVCLQIEGKTNEEVVVTELQQLDPKKLLLINRKGISDKKEGTKVFQFELNQGSGSVRGRDDSLKSFYFFAHQTNTTGAQSLITDTLREKCGINDATCSSSFIQFMETWWSDNFILTKYDVVAKLAELTFTPFMQTISDKKCNEKSKLLREAIMKFDMTIVGDTNEEVIANIWNETASDDEISLASLKYGLRPKGIKDLSPKERSKVLWHLNKVPLIVKAEDCHKEQVKHAVRLLEKVEKKKVVLLANATKQEFPGWNIFQDLSDLPNEGVYADIIKHFAVSLQGRQSIFLDQLLNFDQEDDRTIATTELIKMTQEVIQIGKRQEEEPFETYIPRSVSTHSLDINKISEFCRTEDSLLIICNVSQPWNEAIRQLDLHVMELDQYLELEERKKLRKFNVLLTSNKWPQVRFDEICERNVHLFQVFDDKSCTSVLSKEKRCSLETMKSEGARVNEMKIFTSLDHPVNVICSPPGMGKSTLMSRLTSNCPSTYWSVRVNLIDHKRLFKKEHEHDEILNHFVQEKEDPLVDKVRSMLLQNKRMYFFLDGLDEIDSDSLQDALDFIKYISSLGHRVWITSRENLEQKVSQILNIFPIKIEELTEEQQKTYIEKRLQDLYQKEEVVEITNKIYASVDIVNSRYLLGVPLQLFIVTENFRDNKDLWREPDQEIFVLTKMYKIFFQGKKKHQHRKLGMDEYENQLGFDFDLYLEQYELPALKSCLDTTTFDKLKGKLKKNLGKNQKFLEKLKTGDPIGIVSRVTDDNQVIFSHQTYAEYFACVWLKKNLNTVSSLRDDLVKEENKNLMFIFDIMLAEKSALHLAVIYKHNDLVLKHLDKREVKDEGGRSALHLLCSFGVPHPLSWNKFDNLFPYYTRKYYSENNIEGVSTQYREIFEMLTHCDVFQKDDVFQMDVIFKWNCLDYAIRHHNLFAVEKFLEKCGDSISLESLFDHYDAETLALYSSQMAYTNLLRATIRNDSKALSVRTEKAGLTLLHVTFIRIEGNNKLQQMLMEERKKVITMLIEGGLDVNAQCNRKTTALHRASALNDDVIVKLLLDRGANINLTAIGRQNALHFALTNPKVNMELVKLLIDEKIDMEAEDMYGINPLHICCQEGHYDALVILLENGASVNAKNDGDPSPLHTAVLTRSRNYNCVKVLLNYGANVNAVNNLERTVLHTAFQKFNKVDYNCIKMLIDHDPDINAVDMFGKTVLHAAVEGIPSPDVEVIQLLLSHGVDTNKRDKIQKTALDYAVTRSESDDLVKILFNATAHDQYVTFLHYAVYQGNCFAVNLFLKDGPDLDKINVNNRQYPLHFAVENQHLRSDLLLKMTKFIQDCIEKKAVFEPSLIVIFLKKYFSNGYGSDCFATKKNLLDSPSQLRFDTYKKRAGTTNLGMDYEKLMCALFALKFITSDIVADFEMKTNSDDCGAFDDVVLKVTFVDGQSHTFLLQLKHSENTKIVTEKKLAAKNDHFSLLKYIESIPKFENTENVSFILYTNCSTSVEDNSVICLQNKDNKVEEVVARELQNLNPKQLLLINRNEISDKEGTKVLQFELNQSSGSVNGLGDTLKHFYFFADQTNTTGARSLINAMLGKECGINDATYTSSFIEFMETWRSGDFILTKYDLVAKLAELALTPFIQTISDRKCNEKSNLLREAIMKFDITIVRDTNEEVIANIWNETASDDEINLTSLKYGLRLTEMKNLSLEERSKVLWHLNKVPLIVKAEQCHKERVKHAIRLLKKVEKKKVILLANATKKEFPGWRVFQDLSDLLNESVHTDIIKHFKMSLQGRPPIFLDHLLNFDQENGTTIETTELIKMTQEVIQIGRTQEEAFETYISRNVSTITLDINKMPEFCRTEDSLLIICNVSQAWNKAIRLLDLHVVELDQYLELEEKKKYDVLLTSNKWPQVAFRDICKETKRNVHLLQVFDDRSCTSVLSKEHRFSLEIMKSEGAFVDEMEIFTYLDHPLNVICSPPGMGKSTLMSRLSSICPSSYWTVRVNLINHQRVFKKTFVHDEILHHFLQDEKDPLVVKIRSMLLQNKRIYFFLDGLDEIDSDCLRNALKFIKHISSLGHRVWITSRENLEQTLLKELNIFPIKIEELTEEQQKTYIQKRLQNLYQKEEVVEITNKIYTSVDIVNSRHLLGVPLQLFLVTENFCDNKDLWREPDQEIFVLTKMYKMFFQGKKMHQFRKVEMHEHEDLIGYDFDLYLEQYELLALKSCLDTTTFDKLKINLGRSQKFLDKLKTGDPFGIVNGVTDDNQVIFSHQSYAEYFACAWLRNNLDKVSLLQDDLFTKKNQNLKFIFDIMLAENSALHLAVIYRHTDLVQKHLDKSELKDEGGRSPLQLLCSYGVQHPLLRKKFEKLPPYYTKEYYAENNIEGVSTEYREIFKMLSHCDVFQNDDVFQWNCLDYAIRLHNLFAIEKFLERFGDSISLESLFEHFDTITLAYYSSQLGYPNLLRAAIKKDPKTLSMKIGIWDLTLLHVAINRIKKNNELGHILMKESKEVITTLIECGLDVDGQCRCKRTTALHIASELDNDVFVKLLLEQGANINLTDNVGRNALHFALENSKANTEIVELLIDKEIDVDVRDKYGITPLHLCCRRGHYDALVILLEKGASVNAKDSKKYSVVHEAVFRKNYNCMRELLDRGADINAVDDFGKTVLHEAFEERQSPNDEVIELLLSRGVDANKRDKNQKTAVDYAVTRPGSNELVKKLFHATARDQLMSTDYVTFLHYAVYHGNCFAVELFLDGELDLDKISVNNREYPLHFAVENQHLRSDLLLKMTEFIRECKKKENFDRKQIVELLEKDFSKKLQ</sequence>
<keyword evidence="2 3" id="KW-0040">ANK repeat</keyword>
<dbReference type="SUPFAM" id="SSF48403">
    <property type="entry name" value="Ankyrin repeat"/>
    <property type="match status" value="4"/>
</dbReference>
<evidence type="ECO:0000256" key="1">
    <source>
        <dbReference type="ARBA" id="ARBA00022737"/>
    </source>
</evidence>
<evidence type="ECO:0000256" key="2">
    <source>
        <dbReference type="ARBA" id="ARBA00023043"/>
    </source>
</evidence>
<feature type="domain" description="NACHT" evidence="4">
    <location>
        <begin position="2181"/>
        <end position="2321"/>
    </location>
</feature>
<feature type="repeat" description="ANK" evidence="3">
    <location>
        <begin position="2797"/>
        <end position="2829"/>
    </location>
</feature>
<dbReference type="Gene3D" id="1.25.40.20">
    <property type="entry name" value="Ankyrin repeat-containing domain"/>
    <property type="match status" value="6"/>
</dbReference>
<keyword evidence="6" id="KW-1185">Reference proteome</keyword>
<feature type="repeat" description="ANK" evidence="3">
    <location>
        <begin position="1345"/>
        <end position="1379"/>
    </location>
</feature>
<protein>
    <recommendedName>
        <fullName evidence="4">NACHT domain-containing protein</fullName>
    </recommendedName>
</protein>
<organism evidence="5 6">
    <name type="scientific">Tenebrio molitor</name>
    <name type="common">Yellow mealworm beetle</name>
    <dbReference type="NCBI Taxonomy" id="7067"/>
    <lineage>
        <taxon>Eukaryota</taxon>
        <taxon>Metazoa</taxon>
        <taxon>Ecdysozoa</taxon>
        <taxon>Arthropoda</taxon>
        <taxon>Hexapoda</taxon>
        <taxon>Insecta</taxon>
        <taxon>Pterygota</taxon>
        <taxon>Neoptera</taxon>
        <taxon>Endopterygota</taxon>
        <taxon>Coleoptera</taxon>
        <taxon>Polyphaga</taxon>
        <taxon>Cucujiformia</taxon>
        <taxon>Tenebrionidae</taxon>
        <taxon>Tenebrio</taxon>
    </lineage>
</organism>
<dbReference type="PANTHER" id="PTHR24123:SF33">
    <property type="entry name" value="PROTEIN HOS4"/>
    <property type="match status" value="1"/>
</dbReference>
<dbReference type="InterPro" id="IPR027417">
    <property type="entry name" value="P-loop_NTPase"/>
</dbReference>
<dbReference type="Gene3D" id="3.40.50.300">
    <property type="entry name" value="P-loop containing nucleotide triphosphate hydrolases"/>
    <property type="match status" value="2"/>
</dbReference>
<dbReference type="Pfam" id="PF00023">
    <property type="entry name" value="Ank"/>
    <property type="match status" value="1"/>
</dbReference>
<evidence type="ECO:0000313" key="5">
    <source>
        <dbReference type="EMBL" id="KAH0816842.1"/>
    </source>
</evidence>
<reference evidence="5" key="2">
    <citation type="submission" date="2021-08" db="EMBL/GenBank/DDBJ databases">
        <authorList>
            <person name="Eriksson T."/>
        </authorList>
    </citation>
    <scope>NUCLEOTIDE SEQUENCE</scope>
    <source>
        <strain evidence="5">Stoneville</strain>
        <tissue evidence="5">Whole head</tissue>
    </source>
</reference>
<dbReference type="EMBL" id="JABDTM020020840">
    <property type="protein sequence ID" value="KAH0816842.1"/>
    <property type="molecule type" value="Genomic_DNA"/>
</dbReference>
<feature type="repeat" description="ANK" evidence="3">
    <location>
        <begin position="1416"/>
        <end position="1451"/>
    </location>
</feature>
<comment type="caution">
    <text evidence="5">The sequence shown here is derived from an EMBL/GenBank/DDBJ whole genome shotgun (WGS) entry which is preliminary data.</text>
</comment>
<accession>A0A8J6HLX5</accession>
<dbReference type="SUPFAM" id="SSF52540">
    <property type="entry name" value="P-loop containing nucleoside triphosphate hydrolases"/>
    <property type="match status" value="2"/>
</dbReference>
<feature type="repeat" description="ANK" evidence="3">
    <location>
        <begin position="1312"/>
        <end position="1344"/>
    </location>
</feature>
<dbReference type="Proteomes" id="UP000719412">
    <property type="component" value="Unassembled WGS sequence"/>
</dbReference>
<keyword evidence="1" id="KW-0677">Repeat</keyword>
<dbReference type="InterPro" id="IPR007111">
    <property type="entry name" value="NACHT_NTPase"/>
</dbReference>
<dbReference type="InterPro" id="IPR002110">
    <property type="entry name" value="Ankyrin_rpt"/>
</dbReference>
<dbReference type="PROSITE" id="PS50088">
    <property type="entry name" value="ANK_REPEAT"/>
    <property type="match status" value="9"/>
</dbReference>
<dbReference type="InterPro" id="IPR036770">
    <property type="entry name" value="Ankyrin_rpt-contain_sf"/>
</dbReference>
<feature type="repeat" description="ANK" evidence="3">
    <location>
        <begin position="2863"/>
        <end position="2898"/>
    </location>
</feature>
<name>A0A8J6HLX5_TENMO</name>
<reference evidence="5" key="1">
    <citation type="journal article" date="2020" name="J Insects Food Feed">
        <title>The yellow mealworm (Tenebrio molitor) genome: a resource for the emerging insects as food and feed industry.</title>
        <authorList>
            <person name="Eriksson T."/>
            <person name="Andere A."/>
            <person name="Kelstrup H."/>
            <person name="Emery V."/>
            <person name="Picard C."/>
        </authorList>
    </citation>
    <scope>NUCLEOTIDE SEQUENCE</scope>
    <source>
        <strain evidence="5">Stoneville</strain>
        <tissue evidence="5">Whole head</tissue>
    </source>
</reference>
<evidence type="ECO:0000259" key="4">
    <source>
        <dbReference type="Pfam" id="PF05729"/>
    </source>
</evidence>
<dbReference type="SMART" id="SM00248">
    <property type="entry name" value="ANK"/>
    <property type="match status" value="22"/>
</dbReference>
<proteinExistence type="predicted"/>
<gene>
    <name evidence="5" type="ORF">GEV33_005953</name>
</gene>
<feature type="domain" description="NACHT" evidence="4">
    <location>
        <begin position="686"/>
        <end position="827"/>
    </location>
</feature>
<feature type="repeat" description="ANK" evidence="3">
    <location>
        <begin position="2729"/>
        <end position="2761"/>
    </location>
</feature>
<evidence type="ECO:0000256" key="3">
    <source>
        <dbReference type="PROSITE-ProRule" id="PRU00023"/>
    </source>
</evidence>
<feature type="repeat" description="ANK" evidence="3">
    <location>
        <begin position="1244"/>
        <end position="1276"/>
    </location>
</feature>
<feature type="repeat" description="ANK" evidence="3">
    <location>
        <begin position="2762"/>
        <end position="2796"/>
    </location>
</feature>
<dbReference type="PROSITE" id="PS50297">
    <property type="entry name" value="ANK_REP_REGION"/>
    <property type="match status" value="9"/>
</dbReference>
<dbReference type="Pfam" id="PF05729">
    <property type="entry name" value="NACHT"/>
    <property type="match status" value="2"/>
</dbReference>